<keyword evidence="1" id="KW-1133">Transmembrane helix</keyword>
<evidence type="ECO:0000256" key="1">
    <source>
        <dbReference type="SAM" id="Phobius"/>
    </source>
</evidence>
<feature type="transmembrane region" description="Helical" evidence="1">
    <location>
        <begin position="37"/>
        <end position="61"/>
    </location>
</feature>
<evidence type="ECO:0008006" key="3">
    <source>
        <dbReference type="Google" id="ProtNLM"/>
    </source>
</evidence>
<sequence length="306" mass="34675">MIAAVLNLASRCIRPSWVTGPIFDKELRVSSRRKRNYVLRFVYLAMLTIFVVLVWLSVTRIYGYSSAAFRVSRMAEAGKSIITTIIWFQSYTTQLLAVIMLSNAISDEIYHKTLGVLMTTPINSFQIVMGKLFSKLWQLMILLAISIPLLAIVRVFGGVPWEFVISSICINLTAVIFAGSVSIYFSIRNRRSYAVILKVLFVGGVLYAFLPWLFMMLLNELFSEETLIPIFLHTNPFAAFVFNTFSMMTPFMGRAMLYFSWPLHCGIMLTASALVLGLTVKTVRKVALRQATGEAGLFVKRRQRRA</sequence>
<comment type="caution">
    <text evidence="2">The sequence shown here is derived from an EMBL/GenBank/DDBJ whole genome shotgun (WGS) entry which is preliminary data.</text>
</comment>
<protein>
    <recommendedName>
        <fullName evidence="3">ABC-2 type transporter domain-containing protein</fullName>
    </recommendedName>
</protein>
<keyword evidence="1" id="KW-0812">Transmembrane</keyword>
<gene>
    <name evidence="2" type="ORF">LCGC14_2952060</name>
</gene>
<proteinExistence type="predicted"/>
<evidence type="ECO:0000313" key="2">
    <source>
        <dbReference type="EMBL" id="KKK67638.1"/>
    </source>
</evidence>
<reference evidence="2" key="1">
    <citation type="journal article" date="2015" name="Nature">
        <title>Complex archaea that bridge the gap between prokaryotes and eukaryotes.</title>
        <authorList>
            <person name="Spang A."/>
            <person name="Saw J.H."/>
            <person name="Jorgensen S.L."/>
            <person name="Zaremba-Niedzwiedzka K."/>
            <person name="Martijn J."/>
            <person name="Lind A.E."/>
            <person name="van Eijk R."/>
            <person name="Schleper C."/>
            <person name="Guy L."/>
            <person name="Ettema T.J."/>
        </authorList>
    </citation>
    <scope>NUCLEOTIDE SEQUENCE</scope>
</reference>
<dbReference type="EMBL" id="LAZR01059512">
    <property type="protein sequence ID" value="KKK67638.1"/>
    <property type="molecule type" value="Genomic_DNA"/>
</dbReference>
<dbReference type="AlphaFoldDB" id="A0A0F8XFI2"/>
<feature type="transmembrane region" description="Helical" evidence="1">
    <location>
        <begin position="81"/>
        <end position="102"/>
    </location>
</feature>
<feature type="transmembrane region" description="Helical" evidence="1">
    <location>
        <begin position="136"/>
        <end position="157"/>
    </location>
</feature>
<organism evidence="2">
    <name type="scientific">marine sediment metagenome</name>
    <dbReference type="NCBI Taxonomy" id="412755"/>
    <lineage>
        <taxon>unclassified sequences</taxon>
        <taxon>metagenomes</taxon>
        <taxon>ecological metagenomes</taxon>
    </lineage>
</organism>
<feature type="transmembrane region" description="Helical" evidence="1">
    <location>
        <begin position="194"/>
        <end position="214"/>
    </location>
</feature>
<name>A0A0F8XFI2_9ZZZZ</name>
<feature type="transmembrane region" description="Helical" evidence="1">
    <location>
        <begin position="257"/>
        <end position="280"/>
    </location>
</feature>
<feature type="transmembrane region" description="Helical" evidence="1">
    <location>
        <begin position="163"/>
        <end position="187"/>
    </location>
</feature>
<keyword evidence="1" id="KW-0472">Membrane</keyword>
<feature type="non-terminal residue" evidence="2">
    <location>
        <position position="306"/>
    </location>
</feature>
<accession>A0A0F8XFI2</accession>